<dbReference type="EMBL" id="HE806319">
    <property type="protein sequence ID" value="CCH60759.1"/>
    <property type="molecule type" value="Genomic_DNA"/>
</dbReference>
<reference evidence="5 6" key="1">
    <citation type="journal article" date="2011" name="Proc. Natl. Acad. Sci. U.S.A.">
        <title>Evolutionary erosion of yeast sex chromosomes by mating-type switching accidents.</title>
        <authorList>
            <person name="Gordon J.L."/>
            <person name="Armisen D."/>
            <person name="Proux-Wera E."/>
            <person name="Oheigeartaigh S.S."/>
            <person name="Byrne K.P."/>
            <person name="Wolfe K.H."/>
        </authorList>
    </citation>
    <scope>NUCLEOTIDE SEQUENCE [LARGE SCALE GENOMIC DNA]</scope>
    <source>
        <strain evidence="6">ATCC 34711 / CBS 6284 / DSM 70876 / NBRC 10599 / NRRL Y-10934 / UCD 77-7</strain>
    </source>
</reference>
<dbReference type="GO" id="GO:0000447">
    <property type="term" value="P:endonucleolytic cleavage in ITS1 to separate SSU-rRNA from 5.8S rRNA and LSU-rRNA from tricistronic rRNA transcript (SSU-rRNA, 5.8S rRNA, LSU-rRNA)"/>
    <property type="evidence" value="ECO:0007669"/>
    <property type="project" value="EnsemblFungi"/>
</dbReference>
<feature type="region of interest" description="Disordered" evidence="3">
    <location>
        <begin position="202"/>
        <end position="226"/>
    </location>
</feature>
<evidence type="ECO:0000259" key="4">
    <source>
        <dbReference type="Pfam" id="PF08698"/>
    </source>
</evidence>
<dbReference type="RefSeq" id="XP_004180278.1">
    <property type="nucleotide sequence ID" value="XM_004180230.1"/>
</dbReference>
<gene>
    <name evidence="5" type="primary">TBLA0D02560</name>
    <name evidence="5" type="ORF">TBLA_0D02560</name>
</gene>
<proteinExistence type="predicted"/>
<dbReference type="HOGENOM" id="CLU_075129_2_0_1"/>
<dbReference type="PANTHER" id="PTHR21686:SF12">
    <property type="entry name" value="DEOXYNUCLEOTIDYLTRANSFERASE TERMINAL-INTERACTING PROTEIN 2"/>
    <property type="match status" value="1"/>
</dbReference>
<dbReference type="AlphaFoldDB" id="I2H307"/>
<dbReference type="FunCoup" id="I2H307">
    <property type="interactions" value="405"/>
</dbReference>
<feature type="compositionally biased region" description="Basic residues" evidence="3">
    <location>
        <begin position="209"/>
        <end position="226"/>
    </location>
</feature>
<comment type="subcellular location">
    <subcellularLocation>
        <location evidence="1">Nucleus</location>
        <location evidence="1">Nucleolus</location>
    </subcellularLocation>
</comment>
<dbReference type="GO" id="GO:0005730">
    <property type="term" value="C:nucleolus"/>
    <property type="evidence" value="ECO:0007669"/>
    <property type="project" value="UniProtKB-SubCell"/>
</dbReference>
<dbReference type="KEGG" id="tbl:TBLA_0D02560"/>
<keyword evidence="2" id="KW-0539">Nucleus</keyword>
<evidence type="ECO:0000313" key="6">
    <source>
        <dbReference type="Proteomes" id="UP000002866"/>
    </source>
</evidence>
<feature type="region of interest" description="Disordered" evidence="3">
    <location>
        <begin position="20"/>
        <end position="54"/>
    </location>
</feature>
<feature type="compositionally biased region" description="Basic and acidic residues" evidence="3">
    <location>
        <begin position="20"/>
        <end position="31"/>
    </location>
</feature>
<feature type="domain" description="Fcf2 pre-rRNA processing C-terminal" evidence="4">
    <location>
        <begin position="105"/>
        <end position="199"/>
    </location>
</feature>
<dbReference type="GeneID" id="14495795"/>
<organism evidence="5 6">
    <name type="scientific">Henningerozyma blattae (strain ATCC 34711 / CBS 6284 / DSM 70876 / NBRC 10599 / NRRL Y-10934 / UCD 77-7)</name>
    <name type="common">Yeast</name>
    <name type="synonym">Tetrapisispora blattae</name>
    <dbReference type="NCBI Taxonomy" id="1071380"/>
    <lineage>
        <taxon>Eukaryota</taxon>
        <taxon>Fungi</taxon>
        <taxon>Dikarya</taxon>
        <taxon>Ascomycota</taxon>
        <taxon>Saccharomycotina</taxon>
        <taxon>Saccharomycetes</taxon>
        <taxon>Saccharomycetales</taxon>
        <taxon>Saccharomycetaceae</taxon>
        <taxon>Henningerozyma</taxon>
    </lineage>
</organism>
<evidence type="ECO:0000313" key="5">
    <source>
        <dbReference type="EMBL" id="CCH60759.1"/>
    </source>
</evidence>
<dbReference type="InterPro" id="IPR014810">
    <property type="entry name" value="Fcf2_C"/>
</dbReference>
<dbReference type="Pfam" id="PF08698">
    <property type="entry name" value="Fcf2"/>
    <property type="match status" value="1"/>
</dbReference>
<dbReference type="OMA" id="DDTNKYF"/>
<dbReference type="STRING" id="1071380.I2H307"/>
<protein>
    <recommendedName>
        <fullName evidence="4">Fcf2 pre-rRNA processing C-terminal domain-containing protein</fullName>
    </recommendedName>
</protein>
<dbReference type="GO" id="GO:0003723">
    <property type="term" value="F:RNA binding"/>
    <property type="evidence" value="ECO:0007669"/>
    <property type="project" value="TreeGrafter"/>
</dbReference>
<dbReference type="eggNOG" id="KOG3100">
    <property type="taxonomic scope" value="Eukaryota"/>
</dbReference>
<dbReference type="GO" id="GO:0000480">
    <property type="term" value="P:endonucleolytic cleavage in 5'-ETS of tricistronic rRNA transcript (SSU-rRNA, 5.8S rRNA, LSU-rRNA)"/>
    <property type="evidence" value="ECO:0007669"/>
    <property type="project" value="EnsemblFungi"/>
</dbReference>
<dbReference type="PANTHER" id="PTHR21686">
    <property type="entry name" value="DEOXYNUCLEOTIDYLTRANSFERASE TERMINAL-INTERACTING PROTEIN 2"/>
    <property type="match status" value="1"/>
</dbReference>
<keyword evidence="6" id="KW-1185">Reference proteome</keyword>
<evidence type="ECO:0000256" key="2">
    <source>
        <dbReference type="ARBA" id="ARBA00023242"/>
    </source>
</evidence>
<dbReference type="Proteomes" id="UP000002866">
    <property type="component" value="Chromosome 4"/>
</dbReference>
<dbReference type="InParanoid" id="I2H307"/>
<sequence length="226" mass="26829">MTEELDDLFSQLQKANDELKVSTTVNEEKTSNDFSSNDDLLELEDENLTKDGRNREEIFQEIENNLKELPKFQTTFDSIGDMRKDKKELIKKLLINPSEQKRQKREKSSEDWFIIPKLSDAKRKSIERDLLLIKHRAALDPKRHYKKQKWVAPDRISVGTIIEDKTEYFSSRLKNKERKNTMLETLMADGDRNKYFKKKYNEIQEKKTSGRKGHYKQVKSRRQGGR</sequence>
<name>I2H307_HENB6</name>
<dbReference type="InterPro" id="IPR039883">
    <property type="entry name" value="Fcf2/DNTTIP2"/>
</dbReference>
<evidence type="ECO:0000256" key="1">
    <source>
        <dbReference type="ARBA" id="ARBA00004604"/>
    </source>
</evidence>
<evidence type="ECO:0000256" key="3">
    <source>
        <dbReference type="SAM" id="MobiDB-lite"/>
    </source>
</evidence>
<dbReference type="OrthoDB" id="427886at2759"/>
<dbReference type="GO" id="GO:0000472">
    <property type="term" value="P:endonucleolytic cleavage to generate mature 5'-end of SSU-rRNA from (SSU-rRNA, 5.8S rRNA, LSU-rRNA)"/>
    <property type="evidence" value="ECO:0007669"/>
    <property type="project" value="EnsemblFungi"/>
</dbReference>
<accession>I2H307</accession>